<dbReference type="STRING" id="136037.A0A067RFY2"/>
<dbReference type="eggNOG" id="KOG4692">
    <property type="taxonomic scope" value="Eukaryota"/>
</dbReference>
<dbReference type="GO" id="GO:0005737">
    <property type="term" value="C:cytoplasm"/>
    <property type="evidence" value="ECO:0007669"/>
    <property type="project" value="TreeGrafter"/>
</dbReference>
<evidence type="ECO:0000259" key="10">
    <source>
        <dbReference type="PROSITE" id="PS50089"/>
    </source>
</evidence>
<dbReference type="GO" id="GO:0016567">
    <property type="term" value="P:protein ubiquitination"/>
    <property type="evidence" value="ECO:0007669"/>
    <property type="project" value="UniProtKB-ARBA"/>
</dbReference>
<dbReference type="Pfam" id="PF25576">
    <property type="entry name" value="TPR_RNF123"/>
    <property type="match status" value="1"/>
</dbReference>
<evidence type="ECO:0000313" key="13">
    <source>
        <dbReference type="Proteomes" id="UP000027135"/>
    </source>
</evidence>
<name>A0A067RFY2_ZOONE</name>
<dbReference type="InterPro" id="IPR045129">
    <property type="entry name" value="RNF123/RKP/RSPRY1"/>
</dbReference>
<keyword evidence="7" id="KW-0862">Zinc</keyword>
<organism evidence="12 13">
    <name type="scientific">Zootermopsis nevadensis</name>
    <name type="common">Dampwood termite</name>
    <dbReference type="NCBI Taxonomy" id="136037"/>
    <lineage>
        <taxon>Eukaryota</taxon>
        <taxon>Metazoa</taxon>
        <taxon>Ecdysozoa</taxon>
        <taxon>Arthropoda</taxon>
        <taxon>Hexapoda</taxon>
        <taxon>Insecta</taxon>
        <taxon>Pterygota</taxon>
        <taxon>Neoptera</taxon>
        <taxon>Polyneoptera</taxon>
        <taxon>Dictyoptera</taxon>
        <taxon>Blattodea</taxon>
        <taxon>Blattoidea</taxon>
        <taxon>Termitoidae</taxon>
        <taxon>Termopsidae</taxon>
        <taxon>Zootermopsis</taxon>
    </lineage>
</organism>
<dbReference type="SMART" id="SM00184">
    <property type="entry name" value="RING"/>
    <property type="match status" value="1"/>
</dbReference>
<dbReference type="PANTHER" id="PTHR13363">
    <property type="entry name" value="RING FINGER AND SRY DOMAIN-CONTAINING"/>
    <property type="match status" value="1"/>
</dbReference>
<dbReference type="InterPro" id="IPR043136">
    <property type="entry name" value="B30.2/SPRY_sf"/>
</dbReference>
<dbReference type="Gene3D" id="3.30.40.10">
    <property type="entry name" value="Zinc/RING finger domain, C3HC4 (zinc finger)"/>
    <property type="match status" value="1"/>
</dbReference>
<accession>A0A067RFY2</accession>
<evidence type="ECO:0000313" key="12">
    <source>
        <dbReference type="EMBL" id="KDR22786.1"/>
    </source>
</evidence>
<evidence type="ECO:0000256" key="2">
    <source>
        <dbReference type="ARBA" id="ARBA00012483"/>
    </source>
</evidence>
<dbReference type="FunFam" id="3.30.40.10:FF:000133">
    <property type="entry name" value="E3 ubiquitin-protein ligase RNF123"/>
    <property type="match status" value="1"/>
</dbReference>
<dbReference type="InterPro" id="IPR003877">
    <property type="entry name" value="SPRY_dom"/>
</dbReference>
<keyword evidence="3" id="KW-0808">Transferase</keyword>
<dbReference type="GO" id="GO:0051603">
    <property type="term" value="P:proteolysis involved in protein catabolic process"/>
    <property type="evidence" value="ECO:0007669"/>
    <property type="project" value="TreeGrafter"/>
</dbReference>
<dbReference type="InterPro" id="IPR001870">
    <property type="entry name" value="B30.2/SPRY"/>
</dbReference>
<dbReference type="Proteomes" id="UP000027135">
    <property type="component" value="Unassembled WGS sequence"/>
</dbReference>
<dbReference type="OMA" id="LCCFHRL"/>
<dbReference type="AlphaFoldDB" id="A0A067RFY2"/>
<protein>
    <recommendedName>
        <fullName evidence="2">RING-type E3 ubiquitin transferase</fullName>
        <ecNumber evidence="2">2.3.2.27</ecNumber>
    </recommendedName>
</protein>
<dbReference type="PROSITE" id="PS50188">
    <property type="entry name" value="B302_SPRY"/>
    <property type="match status" value="1"/>
</dbReference>
<evidence type="ECO:0000256" key="9">
    <source>
        <dbReference type="SAM" id="MobiDB-lite"/>
    </source>
</evidence>
<dbReference type="PROSITE" id="PS50089">
    <property type="entry name" value="ZF_RING_2"/>
    <property type="match status" value="1"/>
</dbReference>
<dbReference type="SUPFAM" id="SSF49899">
    <property type="entry name" value="Concanavalin A-like lectins/glucanases"/>
    <property type="match status" value="1"/>
</dbReference>
<dbReference type="CDD" id="cd12882">
    <property type="entry name" value="SPRY_RNF123"/>
    <property type="match status" value="1"/>
</dbReference>
<dbReference type="OrthoDB" id="258495at2759"/>
<dbReference type="Pfam" id="PF00622">
    <property type="entry name" value="SPRY"/>
    <property type="match status" value="1"/>
</dbReference>
<dbReference type="InterPro" id="IPR001841">
    <property type="entry name" value="Znf_RING"/>
</dbReference>
<dbReference type="InterPro" id="IPR013320">
    <property type="entry name" value="ConA-like_dom_sf"/>
</dbReference>
<dbReference type="GO" id="GO:0061630">
    <property type="term" value="F:ubiquitin protein ligase activity"/>
    <property type="evidence" value="ECO:0007669"/>
    <property type="project" value="UniProtKB-EC"/>
</dbReference>
<evidence type="ECO:0000256" key="6">
    <source>
        <dbReference type="ARBA" id="ARBA00022786"/>
    </source>
</evidence>
<evidence type="ECO:0000259" key="11">
    <source>
        <dbReference type="PROSITE" id="PS50188"/>
    </source>
</evidence>
<proteinExistence type="predicted"/>
<sequence length="1270" mass="143439">MEMDEIVHHIFGREIEMSKICEPDPSTSSSLSKKSKCIECVYQWVNRLMEEMGPLQDKRVFPVDTREGRLGPATVCLDTTSHVGLFVVGADRLSINSQSNFSTIRANVCLYRGKWQYEVQLGSKGVMQIGWATSFCKFSQETGVGDTVHSFAYDGNRVRKWNVSTHRYGEAWLSGDIVGCTIDLDSGVLEFYRNGRSMGKAFDNIQIGPGMAYFPAVSLAFTENLVVNFGSTPLRYPVPGFEPIQEALFHDVAKAEQLFKWLSQLLVLFDHKFEMRGQDVSQSDEPITNQALLMGLARIFLHPLAPLLLSPYITEACLVPFLKSLCNLSSVSGHSENKTPSDKKRRLMLFLDMMWAFLEEHELKKCLESVVTCLLARFRQVSFVLDYPHQKQSLLLLLSLVHHPRTRQHLLENVLFDKVRFANFLHVKPLDEGGLVEVVNHTWWDNNCEDQRVERNRASYFMACQKIKEAIASVETLQIELLKTLLDNSDGTTTQASSRKIFLRKFRTFLRENVLSSRTLLLLQIPLPITLCCFHRLLVTFRALWELEVGKYPIVIPARTFYDGSVNYYNIDRLGGVLSHLNKTLKVDLMRVLGPDHSIMTNIESSASQPQNMGMEAGAAFISNPSVSVGPQFTDGHATFMIPVLARVLAQQQPSSSPTLAERVPGEGLQEQKAKGGSVDSAASLVELLDGLVLFYHVSAHKQLAKVSTLRESMSEYSTALGSVTARLDTYRHLSPNMSVEENSADIICDLEQSSGVFEQKLSEQARHMAWVRATVFSSDKQSHLAWLLRVILQTVKLASKEGQLFAYVPDFYIDSLVEICAALRTYVHPTSPLENIEGYEDLLIEVSEFLCDHFSDPRIVHASSKDTLIQALASFACSPNTLLALERVPYSSRMNMVRSLLRPYENRAWAQSNWVLVRIWQGCGFAFRYHKSPHLLWKHGPKLLQADSSLISQCIKPCPSRLFQGHVKEVMMSDEALTTAFLNSLLNQLNWAFSEFIGMLQEIQNVSSHPERVFIESRQLKICATCFDLTLALLRVLEMVVSIAPEIFTDIMRSSSELLLARLCQLLCQVLNRVSSQAGCFQHVVMLDIPDLETVDHFPILAAVVGILLAILRDDIQKFDVKVSVVPEITKVLLTEPSFQLKSVNFVFGDLQKGSKLQKMKPFSFYNYSDDVSFAEIEEVKQMIQLLNFYQGRLTDVRTLSEDELCTICYAYSISATFKPCNHQSCRTCIAHHLMNSRDCFFCKAPIQFVIGLDDKMLHDLSKLENPDG</sequence>
<dbReference type="EC" id="2.3.2.27" evidence="2"/>
<gene>
    <name evidence="12" type="ORF">L798_00625</name>
</gene>
<dbReference type="InterPro" id="IPR057987">
    <property type="entry name" value="TPR_RNF123/RKP"/>
</dbReference>
<dbReference type="Pfam" id="PF13920">
    <property type="entry name" value="zf-C3HC4_3"/>
    <property type="match status" value="1"/>
</dbReference>
<evidence type="ECO:0000256" key="7">
    <source>
        <dbReference type="ARBA" id="ARBA00022833"/>
    </source>
</evidence>
<feature type="domain" description="B30.2/SPRY" evidence="11">
    <location>
        <begin position="55"/>
        <end position="234"/>
    </location>
</feature>
<keyword evidence="5 8" id="KW-0863">Zinc-finger</keyword>
<dbReference type="FunCoup" id="A0A067RFY2">
    <property type="interactions" value="562"/>
</dbReference>
<dbReference type="InterPro" id="IPR035773">
    <property type="entry name" value="SPRY_RNF123"/>
</dbReference>
<dbReference type="eggNOG" id="KOG2242">
    <property type="taxonomic scope" value="Eukaryota"/>
</dbReference>
<dbReference type="Gene3D" id="2.60.120.920">
    <property type="match status" value="1"/>
</dbReference>
<dbReference type="PANTHER" id="PTHR13363:SF5">
    <property type="entry name" value="E3 UBIQUITIN-PROTEIN LIGASE RNF123"/>
    <property type="match status" value="1"/>
</dbReference>
<evidence type="ECO:0000256" key="1">
    <source>
        <dbReference type="ARBA" id="ARBA00000900"/>
    </source>
</evidence>
<feature type="region of interest" description="Disordered" evidence="9">
    <location>
        <begin position="656"/>
        <end position="675"/>
    </location>
</feature>
<evidence type="ECO:0000256" key="5">
    <source>
        <dbReference type="ARBA" id="ARBA00022771"/>
    </source>
</evidence>
<evidence type="ECO:0000256" key="4">
    <source>
        <dbReference type="ARBA" id="ARBA00022723"/>
    </source>
</evidence>
<dbReference type="SUPFAM" id="SSF57850">
    <property type="entry name" value="RING/U-box"/>
    <property type="match status" value="1"/>
</dbReference>
<dbReference type="GO" id="GO:0008270">
    <property type="term" value="F:zinc ion binding"/>
    <property type="evidence" value="ECO:0007669"/>
    <property type="project" value="UniProtKB-KW"/>
</dbReference>
<evidence type="ECO:0000256" key="3">
    <source>
        <dbReference type="ARBA" id="ARBA00022679"/>
    </source>
</evidence>
<keyword evidence="4" id="KW-0479">Metal-binding</keyword>
<feature type="domain" description="RING-type" evidence="10">
    <location>
        <begin position="1207"/>
        <end position="1245"/>
    </location>
</feature>
<dbReference type="EMBL" id="KK852486">
    <property type="protein sequence ID" value="KDR22786.1"/>
    <property type="molecule type" value="Genomic_DNA"/>
</dbReference>
<evidence type="ECO:0000256" key="8">
    <source>
        <dbReference type="PROSITE-ProRule" id="PRU00175"/>
    </source>
</evidence>
<reference evidence="12 13" key="1">
    <citation type="journal article" date="2014" name="Nat. Commun.">
        <title>Molecular traces of alternative social organization in a termite genome.</title>
        <authorList>
            <person name="Terrapon N."/>
            <person name="Li C."/>
            <person name="Robertson H.M."/>
            <person name="Ji L."/>
            <person name="Meng X."/>
            <person name="Booth W."/>
            <person name="Chen Z."/>
            <person name="Childers C.P."/>
            <person name="Glastad K.M."/>
            <person name="Gokhale K."/>
            <person name="Gowin J."/>
            <person name="Gronenberg W."/>
            <person name="Hermansen R.A."/>
            <person name="Hu H."/>
            <person name="Hunt B.G."/>
            <person name="Huylmans A.K."/>
            <person name="Khalil S.M."/>
            <person name="Mitchell R.D."/>
            <person name="Munoz-Torres M.C."/>
            <person name="Mustard J.A."/>
            <person name="Pan H."/>
            <person name="Reese J.T."/>
            <person name="Scharf M.E."/>
            <person name="Sun F."/>
            <person name="Vogel H."/>
            <person name="Xiao J."/>
            <person name="Yang W."/>
            <person name="Yang Z."/>
            <person name="Yang Z."/>
            <person name="Zhou J."/>
            <person name="Zhu J."/>
            <person name="Brent C.S."/>
            <person name="Elsik C.G."/>
            <person name="Goodisman M.A."/>
            <person name="Liberles D.A."/>
            <person name="Roe R.M."/>
            <person name="Vargo E.L."/>
            <person name="Vilcinskas A."/>
            <person name="Wang J."/>
            <person name="Bornberg-Bauer E."/>
            <person name="Korb J."/>
            <person name="Zhang G."/>
            <person name="Liebig J."/>
        </authorList>
    </citation>
    <scope>NUCLEOTIDE SEQUENCE [LARGE SCALE GENOMIC DNA]</scope>
    <source>
        <tissue evidence="12">Whole organism</tissue>
    </source>
</reference>
<dbReference type="InParanoid" id="A0A067RFY2"/>
<dbReference type="InterPro" id="IPR013083">
    <property type="entry name" value="Znf_RING/FYVE/PHD"/>
</dbReference>
<dbReference type="CDD" id="cd16541">
    <property type="entry name" value="RING-HC_RNF123"/>
    <property type="match status" value="1"/>
</dbReference>
<keyword evidence="13" id="KW-1185">Reference proteome</keyword>
<comment type="catalytic activity">
    <reaction evidence="1">
        <text>S-ubiquitinyl-[E2 ubiquitin-conjugating enzyme]-L-cysteine + [acceptor protein]-L-lysine = [E2 ubiquitin-conjugating enzyme]-L-cysteine + N(6)-ubiquitinyl-[acceptor protein]-L-lysine.</text>
        <dbReference type="EC" id="2.3.2.27"/>
    </reaction>
</comment>
<keyword evidence="6" id="KW-0833">Ubl conjugation pathway</keyword>
<dbReference type="SMART" id="SM00449">
    <property type="entry name" value="SPRY"/>
    <property type="match status" value="1"/>
</dbReference>